<evidence type="ECO:0000313" key="4">
    <source>
        <dbReference type="Proteomes" id="UP001500908"/>
    </source>
</evidence>
<dbReference type="Pfam" id="PF01494">
    <property type="entry name" value="FAD_binding_3"/>
    <property type="match status" value="1"/>
</dbReference>
<accession>A0ABP7GE01</accession>
<dbReference type="PANTHER" id="PTHR43476:SF5">
    <property type="entry name" value="FAD-DEPENDENT MONOOXYGENASE"/>
    <property type="match status" value="1"/>
</dbReference>
<dbReference type="EMBL" id="BAABDD010000036">
    <property type="protein sequence ID" value="GAA3762552.1"/>
    <property type="molecule type" value="Genomic_DNA"/>
</dbReference>
<dbReference type="NCBIfam" id="NF004833">
    <property type="entry name" value="PRK06185.1-1"/>
    <property type="match status" value="1"/>
</dbReference>
<dbReference type="Proteomes" id="UP001500908">
    <property type="component" value="Unassembled WGS sequence"/>
</dbReference>
<evidence type="ECO:0000313" key="3">
    <source>
        <dbReference type="EMBL" id="GAA3762552.1"/>
    </source>
</evidence>
<comment type="caution">
    <text evidence="3">The sequence shown here is derived from an EMBL/GenBank/DDBJ whole genome shotgun (WGS) entry which is preliminary data.</text>
</comment>
<feature type="domain" description="FAD-binding" evidence="2">
    <location>
        <begin position="7"/>
        <end position="327"/>
    </location>
</feature>
<protein>
    <submittedName>
        <fullName evidence="3">FAD-dependent oxidoreductase</fullName>
    </submittedName>
</protein>
<dbReference type="InterPro" id="IPR050631">
    <property type="entry name" value="PheA/TfdB_FAD_monoxygenase"/>
</dbReference>
<keyword evidence="1" id="KW-0560">Oxidoreductase</keyword>
<dbReference type="NCBIfam" id="NF004834">
    <property type="entry name" value="PRK06185.1-3"/>
    <property type="match status" value="1"/>
</dbReference>
<evidence type="ECO:0000256" key="1">
    <source>
        <dbReference type="ARBA" id="ARBA00023002"/>
    </source>
</evidence>
<reference evidence="4" key="1">
    <citation type="journal article" date="2019" name="Int. J. Syst. Evol. Microbiol.">
        <title>The Global Catalogue of Microorganisms (GCM) 10K type strain sequencing project: providing services to taxonomists for standard genome sequencing and annotation.</title>
        <authorList>
            <consortium name="The Broad Institute Genomics Platform"/>
            <consortium name="The Broad Institute Genome Sequencing Center for Infectious Disease"/>
            <person name="Wu L."/>
            <person name="Ma J."/>
        </authorList>
    </citation>
    <scope>NUCLEOTIDE SEQUENCE [LARGE SCALE GENOMIC DNA]</scope>
    <source>
        <strain evidence="4">JCM 17137</strain>
    </source>
</reference>
<name>A0ABP7GE01_9ACTN</name>
<gene>
    <name evidence="3" type="ORF">GCM10022402_45180</name>
</gene>
<dbReference type="SUPFAM" id="SSF51905">
    <property type="entry name" value="FAD/NAD(P)-binding domain"/>
    <property type="match status" value="1"/>
</dbReference>
<dbReference type="InterPro" id="IPR002938">
    <property type="entry name" value="FAD-bd"/>
</dbReference>
<dbReference type="Gene3D" id="3.50.50.60">
    <property type="entry name" value="FAD/NAD(P)-binding domain"/>
    <property type="match status" value="2"/>
</dbReference>
<dbReference type="RefSeq" id="WP_344976162.1">
    <property type="nucleotide sequence ID" value="NZ_BAABDD010000036.1"/>
</dbReference>
<dbReference type="PRINTS" id="PR00420">
    <property type="entry name" value="RNGMNOXGNASE"/>
</dbReference>
<evidence type="ECO:0000259" key="2">
    <source>
        <dbReference type="Pfam" id="PF01494"/>
    </source>
</evidence>
<dbReference type="PANTHER" id="PTHR43476">
    <property type="entry name" value="3-(3-HYDROXY-PHENYL)PROPIONATE/3-HYDROXYCINNAMIC ACID HYDROXYLASE"/>
    <property type="match status" value="1"/>
</dbReference>
<keyword evidence="4" id="KW-1185">Reference proteome</keyword>
<sequence length="418" mass="46093">MTRNTSTTCAISGGGPAGIMLALLLARAGIDVTVLEKHGDFLRDFRGDTVHPSTLDLLDELGLVDELYAMPHRKIDDLAIGTATETIVRADLNKLPGPHRHIAMIPQWDFLNLLTEHARRYPGFHLLMNAESTGLIEENGAVRGIRYRDDEGEHELRSVLTVAADGRHSALRDAARLPLVDFGAPMDVMWLRVRREETDPSGLNGRIGTGAMVAAIDRGDYWQIAYLIAKGAQEEVRSAGIERFQERLLDLLPFLGERVREIDGWERVAFLQVGLNRLSQWYRPGLLCIGDAAHTMTPVGGVGINLAVQDAVATANLLADALRRAQSDPARFDRTLNPALLARVQRRRWLPTVGTQGVQQLLQRQIIGRALAEQEAVPPALKVIVGTQAWSRLVARVMMYGIRPEHVHTPEAPTDAAT</sequence>
<proteinExistence type="predicted"/>
<organism evidence="3 4">
    <name type="scientific">Salinactinospora qingdaonensis</name>
    <dbReference type="NCBI Taxonomy" id="702744"/>
    <lineage>
        <taxon>Bacteria</taxon>
        <taxon>Bacillati</taxon>
        <taxon>Actinomycetota</taxon>
        <taxon>Actinomycetes</taxon>
        <taxon>Streptosporangiales</taxon>
        <taxon>Nocardiopsidaceae</taxon>
        <taxon>Salinactinospora</taxon>
    </lineage>
</organism>
<dbReference type="InterPro" id="IPR036188">
    <property type="entry name" value="FAD/NAD-bd_sf"/>
</dbReference>